<dbReference type="GO" id="GO:0008270">
    <property type="term" value="F:zinc ion binding"/>
    <property type="evidence" value="ECO:0007669"/>
    <property type="project" value="UniProtKB-KW"/>
</dbReference>
<dbReference type="GeneID" id="108672045"/>
<evidence type="ECO:0000259" key="7">
    <source>
        <dbReference type="PROSITE" id="PS50089"/>
    </source>
</evidence>
<name>A0A8B7NNA0_HYAAZ</name>
<evidence type="ECO:0000256" key="6">
    <source>
        <dbReference type="SAM" id="MobiDB-lite"/>
    </source>
</evidence>
<dbReference type="PROSITE" id="PS51180">
    <property type="entry name" value="BRO1"/>
    <property type="match status" value="1"/>
</dbReference>
<dbReference type="SUPFAM" id="SSF57850">
    <property type="entry name" value="RING/U-box"/>
    <property type="match status" value="1"/>
</dbReference>
<dbReference type="InterPro" id="IPR025304">
    <property type="entry name" value="ALIX_V_dom"/>
</dbReference>
<feature type="domain" description="RING-type" evidence="7">
    <location>
        <begin position="7"/>
        <end position="50"/>
    </location>
</feature>
<evidence type="ECO:0000256" key="1">
    <source>
        <dbReference type="ARBA" id="ARBA00022723"/>
    </source>
</evidence>
<protein>
    <submittedName>
        <fullName evidence="10">Programmed cell death 6-interacting protein-like</fullName>
    </submittedName>
</protein>
<dbReference type="InterPro" id="IPR013083">
    <property type="entry name" value="Znf_RING/FYVE/PHD"/>
</dbReference>
<evidence type="ECO:0000313" key="10">
    <source>
        <dbReference type="RefSeq" id="XP_018015155.1"/>
    </source>
</evidence>
<keyword evidence="9" id="KW-1185">Reference proteome</keyword>
<sequence length="482" mass="53290">MNVQALCNVCENTFNSTNHKPLLLQCGHTYCLACLKNIEASGKKLCPSCREEWQGESNELPISYMLIPGAIPKSTGDATGNKVDYNTCLLHSCTIEHWCCKCQVATCKKCISEMHYAHGQVAFENVVGQEISMEQIKEAFNGNLGNKLKKDLKDSVSLCNEGLELIESMKEIEAKLLSRKKHLLDQEQNLSACMEHVENTSETALKEKFETFLKIMSCCDVEKTSLEFQVRNLSAIGKAAVAKVLPVPERFSTNFTDLFESLVPVQVQQALSQCDVRRQDIVNKEVSKLKEATQLLNSVLASLNLPAAVEETAAGEQLPPSLREKSAAVVEKGGLESLERIMKELPELLQRNTELLDECERQLKEEADSDSQLREQFKEKWTRTPSATLTATFQANAAKYRKVIETAVAADSTVRGKLDANREGMEMLSRGPESLASSLPSPSSGGASGDSPPVVTLRKLMEEVEAIKAEREVIENELKCAL</sequence>
<dbReference type="InterPro" id="IPR001841">
    <property type="entry name" value="Znf_RING"/>
</dbReference>
<feature type="compositionally biased region" description="Low complexity" evidence="6">
    <location>
        <begin position="431"/>
        <end position="453"/>
    </location>
</feature>
<keyword evidence="2 4" id="KW-0863">Zinc-finger</keyword>
<keyword evidence="3" id="KW-0862">Zinc</keyword>
<dbReference type="Pfam" id="PF14634">
    <property type="entry name" value="zf-RING_5"/>
    <property type="match status" value="1"/>
</dbReference>
<keyword evidence="1" id="KW-0479">Metal-binding</keyword>
<accession>A0A8B7NNA0</accession>
<dbReference type="Gene3D" id="1.20.140.50">
    <property type="entry name" value="alix/aip1 like domains"/>
    <property type="match status" value="1"/>
</dbReference>
<feature type="region of interest" description="Disordered" evidence="6">
    <location>
        <begin position="428"/>
        <end position="453"/>
    </location>
</feature>
<dbReference type="OrthoDB" id="2141925at2759"/>
<dbReference type="AlphaFoldDB" id="A0A8B7NNA0"/>
<dbReference type="PANTHER" id="PTHR23030">
    <property type="entry name" value="PCD6 INTERACTING PROTEIN-RELATED"/>
    <property type="match status" value="1"/>
</dbReference>
<dbReference type="GO" id="GO:0005768">
    <property type="term" value="C:endosome"/>
    <property type="evidence" value="ECO:0007669"/>
    <property type="project" value="TreeGrafter"/>
</dbReference>
<keyword evidence="5" id="KW-0175">Coiled coil</keyword>
<dbReference type="GO" id="GO:0000281">
    <property type="term" value="P:mitotic cytokinesis"/>
    <property type="evidence" value="ECO:0007669"/>
    <property type="project" value="TreeGrafter"/>
</dbReference>
<dbReference type="KEGG" id="hazt:108672045"/>
<organism evidence="9 10">
    <name type="scientific">Hyalella azteca</name>
    <name type="common">Amphipod</name>
    <dbReference type="NCBI Taxonomy" id="294128"/>
    <lineage>
        <taxon>Eukaryota</taxon>
        <taxon>Metazoa</taxon>
        <taxon>Ecdysozoa</taxon>
        <taxon>Arthropoda</taxon>
        <taxon>Crustacea</taxon>
        <taxon>Multicrustacea</taxon>
        <taxon>Malacostraca</taxon>
        <taxon>Eumalacostraca</taxon>
        <taxon>Peracarida</taxon>
        <taxon>Amphipoda</taxon>
        <taxon>Senticaudata</taxon>
        <taxon>Talitrida</taxon>
        <taxon>Talitroidea</taxon>
        <taxon>Hyalellidae</taxon>
        <taxon>Hyalella</taxon>
    </lineage>
</organism>
<dbReference type="RefSeq" id="XP_018015155.1">
    <property type="nucleotide sequence ID" value="XM_018159666.1"/>
</dbReference>
<gene>
    <name evidence="10" type="primary">LOC108672045</name>
</gene>
<evidence type="ECO:0000313" key="9">
    <source>
        <dbReference type="Proteomes" id="UP000694843"/>
    </source>
</evidence>
<dbReference type="PANTHER" id="PTHR23030:SF39">
    <property type="entry name" value="PROGRAMMED CELL DEATH 6-INTERACTING PROTEIN"/>
    <property type="match status" value="1"/>
</dbReference>
<evidence type="ECO:0000256" key="3">
    <source>
        <dbReference type="ARBA" id="ARBA00022833"/>
    </source>
</evidence>
<dbReference type="PROSITE" id="PS50089">
    <property type="entry name" value="ZF_RING_2"/>
    <property type="match status" value="1"/>
</dbReference>
<evidence type="ECO:0000256" key="5">
    <source>
        <dbReference type="SAM" id="Coils"/>
    </source>
</evidence>
<dbReference type="InterPro" id="IPR004328">
    <property type="entry name" value="BRO1_dom"/>
</dbReference>
<dbReference type="PROSITE" id="PS00518">
    <property type="entry name" value="ZF_RING_1"/>
    <property type="match status" value="1"/>
</dbReference>
<reference evidence="10" key="1">
    <citation type="submission" date="2025-08" db="UniProtKB">
        <authorList>
            <consortium name="RefSeq"/>
        </authorList>
    </citation>
    <scope>IDENTIFICATION</scope>
    <source>
        <tissue evidence="10">Whole organism</tissue>
    </source>
</reference>
<dbReference type="Gene3D" id="3.30.40.10">
    <property type="entry name" value="Zinc/RING finger domain, C3HC4 (zinc finger)"/>
    <property type="match status" value="1"/>
</dbReference>
<dbReference type="InterPro" id="IPR017907">
    <property type="entry name" value="Znf_RING_CS"/>
</dbReference>
<feature type="domain" description="BRO1" evidence="8">
    <location>
        <begin position="1"/>
        <end position="296"/>
    </location>
</feature>
<dbReference type="SUPFAM" id="SSF57845">
    <property type="entry name" value="B-box zinc-binding domain"/>
    <property type="match status" value="1"/>
</dbReference>
<dbReference type="Proteomes" id="UP000694843">
    <property type="component" value="Unplaced"/>
</dbReference>
<evidence type="ECO:0000256" key="2">
    <source>
        <dbReference type="ARBA" id="ARBA00022771"/>
    </source>
</evidence>
<feature type="coiled-coil region" evidence="5">
    <location>
        <begin position="338"/>
        <end position="376"/>
    </location>
</feature>
<evidence type="ECO:0000256" key="4">
    <source>
        <dbReference type="PROSITE-ProRule" id="PRU00175"/>
    </source>
</evidence>
<dbReference type="SMART" id="SM00184">
    <property type="entry name" value="RING"/>
    <property type="match status" value="1"/>
</dbReference>
<evidence type="ECO:0000259" key="8">
    <source>
        <dbReference type="PROSITE" id="PS51180"/>
    </source>
</evidence>
<dbReference type="Pfam" id="PF13949">
    <property type="entry name" value="ALIX_LYPXL_bnd"/>
    <property type="match status" value="1"/>
</dbReference>
<proteinExistence type="predicted"/>